<evidence type="ECO:0000313" key="2">
    <source>
        <dbReference type="Proteomes" id="UP000502005"/>
    </source>
</evidence>
<geneLocation type="plasmid" evidence="2">
    <name>pne1b</name>
</geneLocation>
<name>A0A6B9GBC0_PANCY</name>
<protein>
    <submittedName>
        <fullName evidence="1">Uncharacterized protein</fullName>
    </submittedName>
</protein>
<dbReference type="Proteomes" id="UP000502005">
    <property type="component" value="Plasmid pNE1B"/>
</dbReference>
<proteinExistence type="predicted"/>
<gene>
    <name evidence="1" type="ORF">CUN67_30200</name>
</gene>
<keyword evidence="1" id="KW-0614">Plasmid</keyword>
<sequence length="77" mass="8507">MHILFNQRSELAGVKVPPLVFAMVMNRAKQLSAFGNSDNHSDGASLIISEKRMEQPGNRRVKDMGIEGFPVHGSGLW</sequence>
<organism evidence="1 2">
    <name type="scientific">Pantoea cypripedii</name>
    <name type="common">Pectobacterium cypripedii</name>
    <name type="synonym">Erwinia cypripedii</name>
    <dbReference type="NCBI Taxonomy" id="55209"/>
    <lineage>
        <taxon>Bacteria</taxon>
        <taxon>Pseudomonadati</taxon>
        <taxon>Pseudomonadota</taxon>
        <taxon>Gammaproteobacteria</taxon>
        <taxon>Enterobacterales</taxon>
        <taxon>Erwiniaceae</taxon>
        <taxon>Pantoea</taxon>
    </lineage>
</organism>
<evidence type="ECO:0000313" key="1">
    <source>
        <dbReference type="EMBL" id="QGY33183.1"/>
    </source>
</evidence>
<reference evidence="1 2" key="1">
    <citation type="submission" date="2017-11" db="EMBL/GenBank/DDBJ databases">
        <title>Genome sequence of Pantoea cypripedii NE1.</title>
        <authorList>
            <person name="Nascimento F.X."/>
        </authorList>
    </citation>
    <scope>NUCLEOTIDE SEQUENCE [LARGE SCALE GENOMIC DNA]</scope>
    <source>
        <strain evidence="1 2">NE1</strain>
        <plasmid evidence="2">pne1b</plasmid>
    </source>
</reference>
<dbReference type="AlphaFoldDB" id="A0A6B9GBC0"/>
<dbReference type="EMBL" id="CP024770">
    <property type="protein sequence ID" value="QGY33183.1"/>
    <property type="molecule type" value="Genomic_DNA"/>
</dbReference>
<accession>A0A6B9GBC0</accession>